<evidence type="ECO:0000313" key="3">
    <source>
        <dbReference type="Proteomes" id="UP000001823"/>
    </source>
</evidence>
<organism evidence="2 3">
    <name type="scientific">Clostridium perfringens (strain ATCC 13124 / DSM 756 / JCM 1290 / NCIMB 6125 / NCTC 8237 / Type A)</name>
    <dbReference type="NCBI Taxonomy" id="195103"/>
    <lineage>
        <taxon>Bacteria</taxon>
        <taxon>Bacillati</taxon>
        <taxon>Bacillota</taxon>
        <taxon>Clostridia</taxon>
        <taxon>Eubacteriales</taxon>
        <taxon>Clostridiaceae</taxon>
        <taxon>Clostridium</taxon>
    </lineage>
</organism>
<accession>A0A0H2YT69</accession>
<dbReference type="AlphaFoldDB" id="A0A0H2YT69"/>
<feature type="domain" description="Putative Se/S carrier protein-like" evidence="1">
    <location>
        <begin position="4"/>
        <end position="66"/>
    </location>
</feature>
<dbReference type="RefSeq" id="WP_003460020.1">
    <property type="nucleotide sequence ID" value="NC_008261.1"/>
</dbReference>
<dbReference type="KEGG" id="cpf:CPF_2981"/>
<protein>
    <recommendedName>
        <fullName evidence="1">Putative Se/S carrier protein-like domain-containing protein</fullName>
    </recommendedName>
</protein>
<dbReference type="Pfam" id="PF11823">
    <property type="entry name" value="Se_S_carrier"/>
    <property type="match status" value="1"/>
</dbReference>
<dbReference type="Proteomes" id="UP000001823">
    <property type="component" value="Chromosome"/>
</dbReference>
<dbReference type="GeneID" id="93000740"/>
<evidence type="ECO:0000259" key="1">
    <source>
        <dbReference type="Pfam" id="PF11823"/>
    </source>
</evidence>
<keyword evidence="3" id="KW-1185">Reference proteome</keyword>
<dbReference type="EMBL" id="CP000246">
    <property type="protein sequence ID" value="ABG83706.1"/>
    <property type="molecule type" value="Genomic_DNA"/>
</dbReference>
<reference evidence="2 3" key="1">
    <citation type="journal article" date="2006" name="Genome Res.">
        <title>Skewed genomic variability in strains of the toxigenic bacterial pathogen, Clostridium perfringens.</title>
        <authorList>
            <person name="Myers G.S."/>
            <person name="Rasko D.A."/>
            <person name="Cheung J.K."/>
            <person name="Ravel J."/>
            <person name="Seshadri R."/>
            <person name="Deboy R.T."/>
            <person name="Ren Q."/>
            <person name="Varga J."/>
            <person name="Awad M.M."/>
            <person name="Brinkac L.M."/>
            <person name="Daugherty S.C."/>
            <person name="Haft D.H."/>
            <person name="Dodson R.J."/>
            <person name="Madupu R."/>
            <person name="Nelson W.C."/>
            <person name="Rosovitz M.J."/>
            <person name="Sullivan S.A."/>
            <person name="Khouri H."/>
            <person name="Dimitrov G.I."/>
            <person name="Watkins K.L."/>
            <person name="Mulligan S."/>
            <person name="Benton J."/>
            <person name="Radune D."/>
            <person name="Fisher D.J."/>
            <person name="Atkins H.S."/>
            <person name="Hiscox T."/>
            <person name="Jost B.H."/>
            <person name="Billington S.J."/>
            <person name="Songer J.G."/>
            <person name="McClane B.A."/>
            <person name="Titball R.W."/>
            <person name="Rood J.I."/>
            <person name="Melville S.B."/>
            <person name="Paulsen I.T."/>
        </authorList>
    </citation>
    <scope>NUCLEOTIDE SEQUENCE [LARGE SCALE GENOMIC DNA]</scope>
    <source>
        <strain evidence="3">ATCC 13124 / DSM 756 / JCM 1290 / NCIMB 6125 / NCTC 8237 / S 107 / Type A</strain>
    </source>
</reference>
<name>A0A0H2YT69_CLOP1</name>
<dbReference type="InterPro" id="IPR021778">
    <property type="entry name" value="Se/S_carrier-like"/>
</dbReference>
<gene>
    <name evidence="2" type="ordered locus">CPF_2981</name>
</gene>
<proteinExistence type="predicted"/>
<dbReference type="HOGENOM" id="CLU_167443_2_2_9"/>
<dbReference type="eggNOG" id="ENOG5033A63">
    <property type="taxonomic scope" value="Bacteria"/>
</dbReference>
<dbReference type="STRING" id="195103.CPF_2981"/>
<evidence type="ECO:0000313" key="2">
    <source>
        <dbReference type="EMBL" id="ABG83706.1"/>
    </source>
</evidence>
<dbReference type="PaxDb" id="195103-CPF_2981"/>
<sequence>MKDFIMVFNNTHEAMEGERILKENGISFIIMPTPTYITKSCGISSAFNKDQLEKIETLEIKFKNIYSITNKGFEIYK</sequence>